<dbReference type="Proteomes" id="UP000754563">
    <property type="component" value="Unassembled WGS sequence"/>
</dbReference>
<protein>
    <submittedName>
        <fullName evidence="5">tRNA-binding protein</fullName>
    </submittedName>
</protein>
<evidence type="ECO:0000256" key="1">
    <source>
        <dbReference type="ARBA" id="ARBA00022555"/>
    </source>
</evidence>
<evidence type="ECO:0000259" key="4">
    <source>
        <dbReference type="PROSITE" id="PS50886"/>
    </source>
</evidence>
<proteinExistence type="predicted"/>
<dbReference type="PROSITE" id="PS50886">
    <property type="entry name" value="TRBD"/>
    <property type="match status" value="1"/>
</dbReference>
<dbReference type="PANTHER" id="PTHR11586">
    <property type="entry name" value="TRNA-AMINOACYLATION COFACTOR ARC1 FAMILY MEMBER"/>
    <property type="match status" value="1"/>
</dbReference>
<reference evidence="5" key="1">
    <citation type="submission" date="2020-04" db="EMBL/GenBank/DDBJ databases">
        <authorList>
            <person name="Zhang T."/>
        </authorList>
    </citation>
    <scope>NUCLEOTIDE SEQUENCE</scope>
    <source>
        <strain evidence="5">HKST-UBA11</strain>
    </source>
</reference>
<evidence type="ECO:0000256" key="3">
    <source>
        <dbReference type="PROSITE-ProRule" id="PRU00209"/>
    </source>
</evidence>
<keyword evidence="1 3" id="KW-0820">tRNA-binding</keyword>
<dbReference type="InterPro" id="IPR051270">
    <property type="entry name" value="Tyrosine-tRNA_ligase_regulator"/>
</dbReference>
<dbReference type="AlphaFoldDB" id="A0A955L9N5"/>
<keyword evidence="2 3" id="KW-0694">RNA-binding</keyword>
<gene>
    <name evidence="5" type="ORF">KC717_05545</name>
</gene>
<dbReference type="PANTHER" id="PTHR11586:SF37">
    <property type="entry name" value="TRNA-BINDING DOMAIN-CONTAINING PROTEIN"/>
    <property type="match status" value="1"/>
</dbReference>
<sequence length="111" mass="12488">MNKITIEQFKEVDIRVGQIIKITHLKDGKYSTHKLQINFGKEIGIKQSCARLVNYSDEELQNKFIVGILNFPPKQIGKNMSEVLILGVPDENGECILLSPDNSVPMGGRVY</sequence>
<feature type="domain" description="TRNA-binding" evidence="4">
    <location>
        <begin position="8"/>
        <end position="111"/>
    </location>
</feature>
<dbReference type="GO" id="GO:0000049">
    <property type="term" value="F:tRNA binding"/>
    <property type="evidence" value="ECO:0007669"/>
    <property type="project" value="UniProtKB-UniRule"/>
</dbReference>
<evidence type="ECO:0000313" key="5">
    <source>
        <dbReference type="EMBL" id="MCA9386084.1"/>
    </source>
</evidence>
<comment type="caution">
    <text evidence="5">The sequence shown here is derived from an EMBL/GenBank/DDBJ whole genome shotgun (WGS) entry which is preliminary data.</text>
</comment>
<dbReference type="InterPro" id="IPR012340">
    <property type="entry name" value="NA-bd_OB-fold"/>
</dbReference>
<organism evidence="5 6">
    <name type="scientific">Candidatus Dojkabacteria bacterium</name>
    <dbReference type="NCBI Taxonomy" id="2099670"/>
    <lineage>
        <taxon>Bacteria</taxon>
        <taxon>Candidatus Dojkabacteria</taxon>
    </lineage>
</organism>
<evidence type="ECO:0000256" key="2">
    <source>
        <dbReference type="ARBA" id="ARBA00022884"/>
    </source>
</evidence>
<evidence type="ECO:0000313" key="6">
    <source>
        <dbReference type="Proteomes" id="UP000754563"/>
    </source>
</evidence>
<dbReference type="Pfam" id="PF01588">
    <property type="entry name" value="tRNA_bind"/>
    <property type="match status" value="1"/>
</dbReference>
<dbReference type="EMBL" id="JAGQLH010000076">
    <property type="protein sequence ID" value="MCA9386084.1"/>
    <property type="molecule type" value="Genomic_DNA"/>
</dbReference>
<dbReference type="SUPFAM" id="SSF50249">
    <property type="entry name" value="Nucleic acid-binding proteins"/>
    <property type="match status" value="1"/>
</dbReference>
<dbReference type="InterPro" id="IPR002547">
    <property type="entry name" value="tRNA-bd_dom"/>
</dbReference>
<dbReference type="Gene3D" id="2.40.50.140">
    <property type="entry name" value="Nucleic acid-binding proteins"/>
    <property type="match status" value="1"/>
</dbReference>
<name>A0A955L9N5_9BACT</name>
<accession>A0A955L9N5</accession>
<reference evidence="5" key="2">
    <citation type="journal article" date="2021" name="Microbiome">
        <title>Successional dynamics and alternative stable states in a saline activated sludge microbial community over 9 years.</title>
        <authorList>
            <person name="Wang Y."/>
            <person name="Ye J."/>
            <person name="Ju F."/>
            <person name="Liu L."/>
            <person name="Boyd J.A."/>
            <person name="Deng Y."/>
            <person name="Parks D.H."/>
            <person name="Jiang X."/>
            <person name="Yin X."/>
            <person name="Woodcroft B.J."/>
            <person name="Tyson G.W."/>
            <person name="Hugenholtz P."/>
            <person name="Polz M.F."/>
            <person name="Zhang T."/>
        </authorList>
    </citation>
    <scope>NUCLEOTIDE SEQUENCE</scope>
    <source>
        <strain evidence="5">HKST-UBA11</strain>
    </source>
</reference>
<dbReference type="NCBIfam" id="NF007494">
    <property type="entry name" value="PRK10089.1-3"/>
    <property type="match status" value="1"/>
</dbReference>